<accession>A0A4Y2MT59</accession>
<feature type="region of interest" description="Disordered" evidence="1">
    <location>
        <begin position="25"/>
        <end position="46"/>
    </location>
</feature>
<dbReference type="EMBL" id="BGPR01007892">
    <property type="protein sequence ID" value="GBN30295.1"/>
    <property type="molecule type" value="Genomic_DNA"/>
</dbReference>
<protein>
    <submittedName>
        <fullName evidence="2">Uncharacterized protein</fullName>
    </submittedName>
</protein>
<organism evidence="2 3">
    <name type="scientific">Araneus ventricosus</name>
    <name type="common">Orbweaver spider</name>
    <name type="synonym">Epeira ventricosa</name>
    <dbReference type="NCBI Taxonomy" id="182803"/>
    <lineage>
        <taxon>Eukaryota</taxon>
        <taxon>Metazoa</taxon>
        <taxon>Ecdysozoa</taxon>
        <taxon>Arthropoda</taxon>
        <taxon>Chelicerata</taxon>
        <taxon>Arachnida</taxon>
        <taxon>Araneae</taxon>
        <taxon>Araneomorphae</taxon>
        <taxon>Entelegynae</taxon>
        <taxon>Araneoidea</taxon>
        <taxon>Araneidae</taxon>
        <taxon>Araneus</taxon>
    </lineage>
</organism>
<dbReference type="AlphaFoldDB" id="A0A4Y2MT59"/>
<feature type="compositionally biased region" description="Basic and acidic residues" evidence="1">
    <location>
        <begin position="27"/>
        <end position="43"/>
    </location>
</feature>
<gene>
    <name evidence="2" type="ORF">AVEN_62415_1</name>
</gene>
<evidence type="ECO:0000256" key="1">
    <source>
        <dbReference type="SAM" id="MobiDB-lite"/>
    </source>
</evidence>
<sequence length="106" mass="12262">MDHLQQVLSSEWPFLKSVVAMKSRFQRNSDEKPGPEPKTESWQKEQQINNWEISSFKTYPHLQEMGQSPLVSKRKAGVFQQFCHLQKNVPRQRGETLAGASGNEFD</sequence>
<reference evidence="2 3" key="1">
    <citation type="journal article" date="2019" name="Sci. Rep.">
        <title>Orb-weaving spider Araneus ventricosus genome elucidates the spidroin gene catalogue.</title>
        <authorList>
            <person name="Kono N."/>
            <person name="Nakamura H."/>
            <person name="Ohtoshi R."/>
            <person name="Moran D.A.P."/>
            <person name="Shinohara A."/>
            <person name="Yoshida Y."/>
            <person name="Fujiwara M."/>
            <person name="Mori M."/>
            <person name="Tomita M."/>
            <person name="Arakawa K."/>
        </authorList>
    </citation>
    <scope>NUCLEOTIDE SEQUENCE [LARGE SCALE GENOMIC DNA]</scope>
</reference>
<evidence type="ECO:0000313" key="2">
    <source>
        <dbReference type="EMBL" id="GBN30295.1"/>
    </source>
</evidence>
<comment type="caution">
    <text evidence="2">The sequence shown here is derived from an EMBL/GenBank/DDBJ whole genome shotgun (WGS) entry which is preliminary data.</text>
</comment>
<dbReference type="Proteomes" id="UP000499080">
    <property type="component" value="Unassembled WGS sequence"/>
</dbReference>
<name>A0A4Y2MT59_ARAVE</name>
<proteinExistence type="predicted"/>
<keyword evidence="3" id="KW-1185">Reference proteome</keyword>
<evidence type="ECO:0000313" key="3">
    <source>
        <dbReference type="Proteomes" id="UP000499080"/>
    </source>
</evidence>